<proteinExistence type="predicted"/>
<dbReference type="RefSeq" id="WP_280653540.1">
    <property type="nucleotide sequence ID" value="NZ_JANQDH010000023.1"/>
</dbReference>
<protein>
    <submittedName>
        <fullName evidence="1">Cytochrome P450</fullName>
    </submittedName>
</protein>
<dbReference type="Proteomes" id="UP001159387">
    <property type="component" value="Unassembled WGS sequence"/>
</dbReference>
<accession>A0AA43GPV1</accession>
<dbReference type="EMBL" id="JANQDH010000023">
    <property type="protein sequence ID" value="MDH6059527.1"/>
    <property type="molecule type" value="Genomic_DNA"/>
</dbReference>
<reference evidence="1 2" key="1">
    <citation type="journal article" date="2023" name="J. Phycol.">
        <title>Chrysosporum ovalisporum is synonymous with the true-branching cyanobacterium Umezakia natans (Nostocales/Aphanizomenonaceae).</title>
        <authorList>
            <person name="McGregor G.B."/>
            <person name="Sendall B.C."/>
            <person name="Niiyama Y."/>
            <person name="Tuji A."/>
            <person name="Willis A."/>
        </authorList>
    </citation>
    <scope>NUCLEOTIDE SEQUENCE [LARGE SCALE GENOMIC DNA]</scope>
    <source>
        <strain evidence="1 2">ANA360D</strain>
    </source>
</reference>
<name>A0AA43GPV1_9CYAN</name>
<gene>
    <name evidence="1" type="ORF">NWP17_03590</name>
</gene>
<dbReference type="AlphaFoldDB" id="A0AA43GPV1"/>
<keyword evidence="2" id="KW-1185">Reference proteome</keyword>
<evidence type="ECO:0000313" key="2">
    <source>
        <dbReference type="Proteomes" id="UP001159387"/>
    </source>
</evidence>
<evidence type="ECO:0000313" key="1">
    <source>
        <dbReference type="EMBL" id="MDH6059527.1"/>
    </source>
</evidence>
<comment type="caution">
    <text evidence="1">The sequence shown here is derived from an EMBL/GenBank/DDBJ whole genome shotgun (WGS) entry which is preliminary data.</text>
</comment>
<organism evidence="1 2">
    <name type="scientific">Chrysosporum bergii ANA360D</name>
    <dbReference type="NCBI Taxonomy" id="617107"/>
    <lineage>
        <taxon>Bacteria</taxon>
        <taxon>Bacillati</taxon>
        <taxon>Cyanobacteriota</taxon>
        <taxon>Cyanophyceae</taxon>
        <taxon>Nostocales</taxon>
        <taxon>Nodulariaceae</taxon>
        <taxon>Chrysosporum</taxon>
    </lineage>
</organism>
<sequence>MNLPNQLTTPPLLQTLQLIAQPTKFLETCAAKYGDIFTVRVSGYPTVIKIKCVTTYKRGSEKL</sequence>